<dbReference type="InterPro" id="IPR010258">
    <property type="entry name" value="Conjugal_tfr_TrbG/VirB9/CagX"/>
</dbReference>
<reference evidence="4 5" key="1">
    <citation type="submission" date="2019-02" db="EMBL/GenBank/DDBJ databases">
        <title>WGS of Pseudoxanthomonas species novum from clinical isolates.</title>
        <authorList>
            <person name="Bernier A.-M."/>
            <person name="Bernard K."/>
            <person name="Vachon A."/>
        </authorList>
    </citation>
    <scope>NUCLEOTIDE SEQUENCE [LARGE SCALE GENOMIC DNA]</scope>
    <source>
        <strain evidence="4 5">NML140781</strain>
    </source>
</reference>
<evidence type="ECO:0000256" key="1">
    <source>
        <dbReference type="ARBA" id="ARBA00006135"/>
    </source>
</evidence>
<dbReference type="EMBL" id="SHMF01000002">
    <property type="protein sequence ID" value="TAA36198.1"/>
    <property type="molecule type" value="Genomic_DNA"/>
</dbReference>
<accession>A0A4Q8LY00</accession>
<protein>
    <submittedName>
        <fullName evidence="4">Type IV secretion system protein VirB9</fullName>
    </submittedName>
</protein>
<dbReference type="Proteomes" id="UP000292087">
    <property type="component" value="Unassembled WGS sequence"/>
</dbReference>
<gene>
    <name evidence="4" type="ORF">EA656_09495</name>
</gene>
<organism evidence="4 5">
    <name type="scientific">Pseudoxanthomonas winnipegensis</name>
    <dbReference type="NCBI Taxonomy" id="2480810"/>
    <lineage>
        <taxon>Bacteria</taxon>
        <taxon>Pseudomonadati</taxon>
        <taxon>Pseudomonadota</taxon>
        <taxon>Gammaproteobacteria</taxon>
        <taxon>Lysobacterales</taxon>
        <taxon>Lysobacteraceae</taxon>
        <taxon>Pseudoxanthomonas</taxon>
    </lineage>
</organism>
<keyword evidence="2" id="KW-0732">Signal</keyword>
<name>A0A4Q8LY00_9GAMM</name>
<dbReference type="Gene3D" id="2.60.40.2500">
    <property type="match status" value="1"/>
</dbReference>
<evidence type="ECO:0000256" key="3">
    <source>
        <dbReference type="SAM" id="MobiDB-lite"/>
    </source>
</evidence>
<comment type="caution">
    <text evidence="4">The sequence shown here is derived from an EMBL/GenBank/DDBJ whole genome shotgun (WGS) entry which is preliminary data.</text>
</comment>
<feature type="region of interest" description="Disordered" evidence="3">
    <location>
        <begin position="133"/>
        <end position="154"/>
    </location>
</feature>
<proteinExistence type="inferred from homology"/>
<evidence type="ECO:0000313" key="5">
    <source>
        <dbReference type="Proteomes" id="UP000292087"/>
    </source>
</evidence>
<comment type="similarity">
    <text evidence="1">Belongs to the TrbG/VirB9 family.</text>
</comment>
<dbReference type="InterPro" id="IPR033645">
    <property type="entry name" value="VirB9/CagX/TrbG_C"/>
</dbReference>
<dbReference type="AlphaFoldDB" id="A0A4Q8LY00"/>
<evidence type="ECO:0000313" key="4">
    <source>
        <dbReference type="EMBL" id="TAA36198.1"/>
    </source>
</evidence>
<sequence length="258" mass="29356">MLLLVLFAAPCRQALSLDAQSVIDRYQYVDDGIYQIRAGLGITTQIELDPNEKILDYSTGFSSGWELTRRGNVFYLKPKNVDVDTNMMVRTETHSYIFELKVVATDWRSLAQAKAAGVQYKVTFSYPADTQFSKAQEAQQSTEPAPGEPSVPAQLDTGIEKNRRYYYDYSYATRSKAQWLIPLNVYDDGQFTYVKLNNGISFPSGNFPTIYGRQKERGEDFIVNTTVEQNTIVVHGTYPYLILRHGDNVVGLRRNQQK</sequence>
<dbReference type="InterPro" id="IPR038161">
    <property type="entry name" value="VirB9/CagX/TrbG_C_sf"/>
</dbReference>
<evidence type="ECO:0000256" key="2">
    <source>
        <dbReference type="ARBA" id="ARBA00022729"/>
    </source>
</evidence>
<dbReference type="CDD" id="cd06911">
    <property type="entry name" value="VirB9_CagX_TrbG"/>
    <property type="match status" value="1"/>
</dbReference>
<feature type="compositionally biased region" description="Polar residues" evidence="3">
    <location>
        <begin position="133"/>
        <end position="143"/>
    </location>
</feature>
<dbReference type="Pfam" id="PF03524">
    <property type="entry name" value="CagX"/>
    <property type="match status" value="1"/>
</dbReference>